<dbReference type="AlphaFoldDB" id="A0A6P9DYL4"/>
<dbReference type="RefSeq" id="XP_035540196.1">
    <property type="nucleotide sequence ID" value="XM_035684303.1"/>
</dbReference>
<keyword evidence="8" id="KW-1185">Reference proteome</keyword>
<feature type="region of interest" description="Disordered" evidence="7">
    <location>
        <begin position="1"/>
        <end position="153"/>
    </location>
</feature>
<evidence type="ECO:0000256" key="3">
    <source>
        <dbReference type="ARBA" id="ARBA00022712"/>
    </source>
</evidence>
<evidence type="ECO:0000256" key="1">
    <source>
        <dbReference type="ARBA" id="ARBA00004496"/>
    </source>
</evidence>
<comment type="similarity">
    <text evidence="6">Belongs to the SOFL plant protein family.</text>
</comment>
<evidence type="ECO:0000256" key="6">
    <source>
        <dbReference type="ARBA" id="ARBA00024199"/>
    </source>
</evidence>
<dbReference type="GeneID" id="108989410"/>
<evidence type="ECO:0000256" key="7">
    <source>
        <dbReference type="SAM" id="MobiDB-lite"/>
    </source>
</evidence>
<dbReference type="InterPro" id="IPR044670">
    <property type="entry name" value="SOFL"/>
</dbReference>
<protein>
    <submittedName>
        <fullName evidence="9">Protein SOB FIVE-LIKE 3-like</fullName>
    </submittedName>
</protein>
<dbReference type="PANTHER" id="PTHR33347">
    <property type="entry name" value="OSJNBA0091C07.3 PROTEIN"/>
    <property type="match status" value="1"/>
</dbReference>
<dbReference type="OrthoDB" id="1717684at2759"/>
<dbReference type="InParanoid" id="A0A6P9DYL4"/>
<evidence type="ECO:0000256" key="2">
    <source>
        <dbReference type="ARBA" id="ARBA00022490"/>
    </source>
</evidence>
<gene>
    <name evidence="9" type="primary">LOC108989410</name>
</gene>
<keyword evidence="4" id="KW-0932">Cytokinin signaling pathway</keyword>
<feature type="compositionally biased region" description="Basic and acidic residues" evidence="7">
    <location>
        <begin position="84"/>
        <end position="119"/>
    </location>
</feature>
<evidence type="ECO:0000313" key="9">
    <source>
        <dbReference type="RefSeq" id="XP_035540196.1"/>
    </source>
</evidence>
<sequence length="153" mass="16533">MESPWAIGGSEEHSGGSESGWTNYIGSTTQNENDNSKDPRVDDDDDESEDSMASDASSGPSHHELPNGEGEGSGSMGHTHIRHAKDEANSKLFSEKKACKQVKKKDERRVKEQNEHSAYRAESAGSQVSSGAKDSSKADSFETWSGRISIDSQ</sequence>
<evidence type="ECO:0000256" key="5">
    <source>
        <dbReference type="ARBA" id="ARBA00023242"/>
    </source>
</evidence>
<evidence type="ECO:0000256" key="4">
    <source>
        <dbReference type="ARBA" id="ARBA00022864"/>
    </source>
</evidence>
<accession>A0A6P9DYL4</accession>
<dbReference type="PANTHER" id="PTHR33347:SF31">
    <property type="entry name" value="PROTEIN SOB FIVE-LIKE 1"/>
    <property type="match status" value="1"/>
</dbReference>
<dbReference type="KEGG" id="jre:108989410"/>
<dbReference type="Proteomes" id="UP000235220">
    <property type="component" value="Chromosome 13"/>
</dbReference>
<keyword evidence="3" id="KW-0203">Cytokinin biosynthesis</keyword>
<feature type="compositionally biased region" description="Polar residues" evidence="7">
    <location>
        <begin position="21"/>
        <end position="33"/>
    </location>
</feature>
<dbReference type="GO" id="GO:0005737">
    <property type="term" value="C:cytoplasm"/>
    <property type="evidence" value="ECO:0007669"/>
    <property type="project" value="UniProtKB-SubCell"/>
</dbReference>
<dbReference type="GO" id="GO:0009691">
    <property type="term" value="P:cytokinin biosynthetic process"/>
    <property type="evidence" value="ECO:0007669"/>
    <property type="project" value="UniProtKB-KW"/>
</dbReference>
<organism evidence="8 9">
    <name type="scientific">Juglans regia</name>
    <name type="common">English walnut</name>
    <dbReference type="NCBI Taxonomy" id="51240"/>
    <lineage>
        <taxon>Eukaryota</taxon>
        <taxon>Viridiplantae</taxon>
        <taxon>Streptophyta</taxon>
        <taxon>Embryophyta</taxon>
        <taxon>Tracheophyta</taxon>
        <taxon>Spermatophyta</taxon>
        <taxon>Magnoliopsida</taxon>
        <taxon>eudicotyledons</taxon>
        <taxon>Gunneridae</taxon>
        <taxon>Pentapetalae</taxon>
        <taxon>rosids</taxon>
        <taxon>fabids</taxon>
        <taxon>Fagales</taxon>
        <taxon>Juglandaceae</taxon>
        <taxon>Juglans</taxon>
    </lineage>
</organism>
<evidence type="ECO:0000313" key="8">
    <source>
        <dbReference type="Proteomes" id="UP000235220"/>
    </source>
</evidence>
<keyword evidence="2" id="KW-0963">Cytoplasm</keyword>
<name>A0A6P9DYL4_JUGRE</name>
<dbReference type="GO" id="GO:0009736">
    <property type="term" value="P:cytokinin-activated signaling pathway"/>
    <property type="evidence" value="ECO:0007669"/>
    <property type="project" value="UniProtKB-KW"/>
</dbReference>
<comment type="subcellular location">
    <subcellularLocation>
        <location evidence="1">Cytoplasm</location>
    </subcellularLocation>
</comment>
<proteinExistence type="inferred from homology"/>
<reference evidence="9" key="1">
    <citation type="submission" date="2025-08" db="UniProtKB">
        <authorList>
            <consortium name="RefSeq"/>
        </authorList>
    </citation>
    <scope>IDENTIFICATION</scope>
    <source>
        <tissue evidence="9">Leaves</tissue>
    </source>
</reference>
<keyword evidence="5" id="KW-0539">Nucleus</keyword>
<feature type="compositionally biased region" description="Acidic residues" evidence="7">
    <location>
        <begin position="41"/>
        <end position="52"/>
    </location>
</feature>